<evidence type="ECO:0000313" key="1">
    <source>
        <dbReference type="EMBL" id="MCC8362812.1"/>
    </source>
</evidence>
<reference evidence="1" key="1">
    <citation type="submission" date="2021-10" db="EMBL/GenBank/DDBJ databases">
        <authorList>
            <person name="Lyu M."/>
            <person name="Wang X."/>
            <person name="Meng X."/>
            <person name="Xu K."/>
        </authorList>
    </citation>
    <scope>NUCLEOTIDE SEQUENCE</scope>
    <source>
        <strain evidence="1">A6</strain>
    </source>
</reference>
<keyword evidence="2" id="KW-1185">Reference proteome</keyword>
<accession>A0ABS8JGU8</accession>
<organism evidence="1 2">
    <name type="scientific">Noviluteimonas lactosilytica</name>
    <dbReference type="NCBI Taxonomy" id="2888523"/>
    <lineage>
        <taxon>Bacteria</taxon>
        <taxon>Pseudomonadati</taxon>
        <taxon>Pseudomonadota</taxon>
        <taxon>Gammaproteobacteria</taxon>
        <taxon>Lysobacterales</taxon>
        <taxon>Lysobacteraceae</taxon>
        <taxon>Noviluteimonas</taxon>
    </lineage>
</organism>
<dbReference type="RefSeq" id="WP_230526390.1">
    <property type="nucleotide sequence ID" value="NZ_JAJGAK010000001.1"/>
</dbReference>
<sequence>MHEPMKATLPPDLGSVLEAELDALDREMPRMQATAGNVFALATAWAERHAAILARTPPSMRVSMEARLQRIGIRWGVVHGARMTTQFPALGLPPKRIVLSSDASPSD</sequence>
<dbReference type="EMBL" id="JAJGAK010000001">
    <property type="protein sequence ID" value="MCC8362812.1"/>
    <property type="molecule type" value="Genomic_DNA"/>
</dbReference>
<evidence type="ECO:0000313" key="2">
    <source>
        <dbReference type="Proteomes" id="UP001165293"/>
    </source>
</evidence>
<name>A0ABS8JGU8_9GAMM</name>
<gene>
    <name evidence="1" type="ORF">LK996_06945</name>
</gene>
<protein>
    <submittedName>
        <fullName evidence="1">Uncharacterized protein</fullName>
    </submittedName>
</protein>
<proteinExistence type="predicted"/>
<dbReference type="Proteomes" id="UP001165293">
    <property type="component" value="Unassembled WGS sequence"/>
</dbReference>
<comment type="caution">
    <text evidence="1">The sequence shown here is derived from an EMBL/GenBank/DDBJ whole genome shotgun (WGS) entry which is preliminary data.</text>
</comment>